<keyword evidence="4" id="KW-1185">Reference proteome</keyword>
<proteinExistence type="predicted"/>
<comment type="caution">
    <text evidence="3">The sequence shown here is derived from an EMBL/GenBank/DDBJ whole genome shotgun (WGS) entry which is preliminary data.</text>
</comment>
<sequence>MSKQPTDFNDVVQVAGKKALQAIKKQTKSAVDAAKGVKFSQFTFGPRGVFRDKDEDTVQVCSPIRPIALTHPALGESGSWGVLIDVKDPNGIWHPLHLPTTALVERGGEAARSTFVALGGTIAAGARKTGFVDAVFAIVEHGHNLPRYVNVSLPGWIDTGKGQAYVMPNGTVIPKSANVFLSGHVAHGYRMVGTLAGWQTGIGGLCRGNSCLMFAVSLPLTAPLLKLMNRQGFIVNLYAMSSKGKTTLLVVASSVIGSRELVGSFNSTMTAVEITASTRNDGLLILDETSQADAEKLPIIAYGIGNGTTRGRATDRGGLAAPQRHYKTVMVCGGEAPVRDIAKGRDGKGELYQGQQLRFVDTPVSRAYGAFDYLHGRPDGGAFADELRRMCDENHGHVFPVFMEKLVAELRRDKAGLVARIEKIEAEFLTTYVPANAGGQVRRVAKSFSLIAAAGELGIKYGLLPWGNGEASASVAELFLAWLRERGTHGDGEEAELLKRVEMALTRDGASRFEEIDSGQRAAGRPIIDRRGWKRSISSITGSSITEYFLPSEQFKEVVRPAPVRWAADVLRQHGWLQPGEGGGHTRREILPGLGRQRVYVLSAPEEEQVEDSPQFDSDGRPPF</sequence>
<dbReference type="RefSeq" id="WP_192905166.1">
    <property type="nucleotide sequence ID" value="NZ_JADBFD010000005.1"/>
</dbReference>
<dbReference type="EMBL" id="JADBFD010000005">
    <property type="protein sequence ID" value="MBE2887239.1"/>
    <property type="molecule type" value="Genomic_DNA"/>
</dbReference>
<evidence type="ECO:0000313" key="4">
    <source>
        <dbReference type="Proteomes" id="UP000618926"/>
    </source>
</evidence>
<organism evidence="3 4">
    <name type="scientific">Geobacter anodireducens</name>
    <dbReference type="NCBI Taxonomy" id="1340425"/>
    <lineage>
        <taxon>Bacteria</taxon>
        <taxon>Pseudomonadati</taxon>
        <taxon>Thermodesulfobacteriota</taxon>
        <taxon>Desulfuromonadia</taxon>
        <taxon>Geobacterales</taxon>
        <taxon>Geobacteraceae</taxon>
        <taxon>Geobacter</taxon>
    </lineage>
</organism>
<name>A0ABR9NSM8_9BACT</name>
<accession>A0ABR9NSM8</accession>
<dbReference type="Pfam" id="PF06048">
    <property type="entry name" value="DUF927"/>
    <property type="match status" value="1"/>
</dbReference>
<feature type="domain" description="DUF927" evidence="2">
    <location>
        <begin position="53"/>
        <end position="320"/>
    </location>
</feature>
<evidence type="ECO:0000313" key="3">
    <source>
        <dbReference type="EMBL" id="MBE2887239.1"/>
    </source>
</evidence>
<gene>
    <name evidence="3" type="ORF">IIE05_04585</name>
</gene>
<reference evidence="3 4" key="1">
    <citation type="submission" date="2020-10" db="EMBL/GenBank/DDBJ databases">
        <title>Investigation of anaerobic biodegradation of phenanthrene by a sulfate-dependent Geobacter anodireducens strain PheS2.</title>
        <authorList>
            <person name="Zhang Z."/>
        </authorList>
    </citation>
    <scope>NUCLEOTIDE SEQUENCE [LARGE SCALE GENOMIC DNA]</scope>
    <source>
        <strain evidence="3 4">PheS2</strain>
    </source>
</reference>
<evidence type="ECO:0000259" key="2">
    <source>
        <dbReference type="Pfam" id="PF06048"/>
    </source>
</evidence>
<evidence type="ECO:0000256" key="1">
    <source>
        <dbReference type="SAM" id="MobiDB-lite"/>
    </source>
</evidence>
<feature type="region of interest" description="Disordered" evidence="1">
    <location>
        <begin position="605"/>
        <end position="624"/>
    </location>
</feature>
<protein>
    <submittedName>
        <fullName evidence="3">DUF927 domain-containing protein</fullName>
    </submittedName>
</protein>
<dbReference type="InterPro" id="IPR009270">
    <property type="entry name" value="DUF927"/>
</dbReference>
<dbReference type="Proteomes" id="UP000618926">
    <property type="component" value="Unassembled WGS sequence"/>
</dbReference>